<dbReference type="Proteomes" id="UP000053424">
    <property type="component" value="Unassembled WGS sequence"/>
</dbReference>
<reference evidence="1 2" key="1">
    <citation type="submission" date="2014-04" db="EMBL/GenBank/DDBJ databases">
        <authorList>
            <consortium name="DOE Joint Genome Institute"/>
            <person name="Kuo A."/>
            <person name="Gay G."/>
            <person name="Dore J."/>
            <person name="Kohler A."/>
            <person name="Nagy L.G."/>
            <person name="Floudas D."/>
            <person name="Copeland A."/>
            <person name="Barry K.W."/>
            <person name="Cichocki N."/>
            <person name="Veneault-Fourrey C."/>
            <person name="LaButti K."/>
            <person name="Lindquist E.A."/>
            <person name="Lipzen A."/>
            <person name="Lundell T."/>
            <person name="Morin E."/>
            <person name="Murat C."/>
            <person name="Sun H."/>
            <person name="Tunlid A."/>
            <person name="Henrissat B."/>
            <person name="Grigoriev I.V."/>
            <person name="Hibbett D.S."/>
            <person name="Martin F."/>
            <person name="Nordberg H.P."/>
            <person name="Cantor M.N."/>
            <person name="Hua S.X."/>
        </authorList>
    </citation>
    <scope>NUCLEOTIDE SEQUENCE [LARGE SCALE GENOMIC DNA]</scope>
    <source>
        <strain evidence="2">h7</strain>
    </source>
</reference>
<dbReference type="HOGENOM" id="CLU_1378275_0_0_1"/>
<evidence type="ECO:0000313" key="2">
    <source>
        <dbReference type="Proteomes" id="UP000053424"/>
    </source>
</evidence>
<protein>
    <submittedName>
        <fullName evidence="1">Uncharacterized protein</fullName>
    </submittedName>
</protein>
<proteinExistence type="predicted"/>
<dbReference type="EMBL" id="KN831792">
    <property type="protein sequence ID" value="KIM38190.1"/>
    <property type="molecule type" value="Genomic_DNA"/>
</dbReference>
<organism evidence="1 2">
    <name type="scientific">Hebeloma cylindrosporum</name>
    <dbReference type="NCBI Taxonomy" id="76867"/>
    <lineage>
        <taxon>Eukaryota</taxon>
        <taxon>Fungi</taxon>
        <taxon>Dikarya</taxon>
        <taxon>Basidiomycota</taxon>
        <taxon>Agaricomycotina</taxon>
        <taxon>Agaricomycetes</taxon>
        <taxon>Agaricomycetidae</taxon>
        <taxon>Agaricales</taxon>
        <taxon>Agaricineae</taxon>
        <taxon>Hymenogastraceae</taxon>
        <taxon>Hebeloma</taxon>
    </lineage>
</organism>
<dbReference type="STRING" id="686832.A0A0C3BNG7"/>
<evidence type="ECO:0000313" key="1">
    <source>
        <dbReference type="EMBL" id="KIM38190.1"/>
    </source>
</evidence>
<name>A0A0C3BNG7_HEBCY</name>
<dbReference type="AlphaFoldDB" id="A0A0C3BNG7"/>
<keyword evidence="2" id="KW-1185">Reference proteome</keyword>
<gene>
    <name evidence="1" type="ORF">M413DRAFT_30324</name>
</gene>
<reference evidence="2" key="2">
    <citation type="submission" date="2015-01" db="EMBL/GenBank/DDBJ databases">
        <title>Evolutionary Origins and Diversification of the Mycorrhizal Mutualists.</title>
        <authorList>
            <consortium name="DOE Joint Genome Institute"/>
            <consortium name="Mycorrhizal Genomics Consortium"/>
            <person name="Kohler A."/>
            <person name="Kuo A."/>
            <person name="Nagy L.G."/>
            <person name="Floudas D."/>
            <person name="Copeland A."/>
            <person name="Barry K.W."/>
            <person name="Cichocki N."/>
            <person name="Veneault-Fourrey C."/>
            <person name="LaButti K."/>
            <person name="Lindquist E.A."/>
            <person name="Lipzen A."/>
            <person name="Lundell T."/>
            <person name="Morin E."/>
            <person name="Murat C."/>
            <person name="Riley R."/>
            <person name="Ohm R."/>
            <person name="Sun H."/>
            <person name="Tunlid A."/>
            <person name="Henrissat B."/>
            <person name="Grigoriev I.V."/>
            <person name="Hibbett D.S."/>
            <person name="Martin F."/>
        </authorList>
    </citation>
    <scope>NUCLEOTIDE SEQUENCE [LARGE SCALE GENOMIC DNA]</scope>
    <source>
        <strain evidence="2">h7</strain>
    </source>
</reference>
<sequence>MVTSDFSSYSSGDYRTFQLADPIYDGRYVANRAADTRAPPVELYHPVFVRFLDDIANDDLEVPDLVIRATARLLRHSSAIYDSEDSHLRRSVIGADLMDATCTAMPQVVELDKYALDGTITTATPIGNQLAAICIREDTNEMGDEGPDPSIQAGLSYGRFWAHWDVGSFEWSLWNTWKGQLWTVFRTFRRRSVDEWKR</sequence>
<accession>A0A0C3BNG7</accession>
<dbReference type="OrthoDB" id="4062651at2759"/>